<dbReference type="VEuPathDB" id="FungiDB:ASPWEDRAFT_55547"/>
<evidence type="ECO:0000313" key="3">
    <source>
        <dbReference type="Proteomes" id="UP000184383"/>
    </source>
</evidence>
<dbReference type="PROSITE" id="PS00028">
    <property type="entry name" value="ZINC_FINGER_C2H2_1"/>
    <property type="match status" value="1"/>
</dbReference>
<sequence length="618" mass="72095">MSDSSDQECWLEKENQLDEIAIKRRNYSDKSKELQGWVWRLWLLYNFWDYTITKRRKYIDAASTLQTYWNVWTTERRKRTGLSIPDYIKDDMKGVRERLVIRHQLRTDPKPRPHARSEDVFELQKTLWTTGNQTWDPLQLAVFMLLAGPTAHRRRALLTLRHCDIFLTLLPDPGCHEWPQIVVEVKPDKTKRYRCRRKRTTTISLLEVPGETCLFLCPKTFLLGLLVRKAAFRDLDIVSAEQLYDLRIPPDARQLSLKLADPEAFLFNMTESTLDSHLRRLGELAGYDHTVTSKWFRRGGGEAVNSSTEISEAQQNLLMQHRTGTVYQDNYAPDHLPADVYSVWRGLAPQREMVRMTSGQSRTIRKDRPVDLTDAQKAEAMNDPDVQRRLELWVTCKAKVAMEYGNLSKAKGTQDYQEALQRRNKYHAAVRAAERAKKREVRAHFNEEQPVTDVRRQVHGLPFETASQSAPNATPPEQYRAFEMVFRFAPSSPQDNRRCRVTVINALSQVKPRYWPRAQQSHIQQTPSVVVAPLQESTNLRHQPYRLSERQCLWCVIAKTRLEPFKSPYSLYRHICRLHINDTQAEWPVRCPDAICGELLSCQNEFRNHMAIVHGSIF</sequence>
<dbReference type="PANTHER" id="PTHR37535">
    <property type="entry name" value="FLUG DOMAIN PROTEIN"/>
    <property type="match status" value="1"/>
</dbReference>
<protein>
    <recommendedName>
        <fullName evidence="1">C2H2-type domain-containing protein</fullName>
    </recommendedName>
</protein>
<name>A0A1L9R3Y2_ASPWE</name>
<dbReference type="AlphaFoldDB" id="A0A1L9R3Y2"/>
<dbReference type="Proteomes" id="UP000184383">
    <property type="component" value="Unassembled WGS sequence"/>
</dbReference>
<dbReference type="GeneID" id="63754076"/>
<keyword evidence="3" id="KW-1185">Reference proteome</keyword>
<dbReference type="InterPro" id="IPR013087">
    <property type="entry name" value="Znf_C2H2_type"/>
</dbReference>
<dbReference type="PANTHER" id="PTHR37535:SF2">
    <property type="entry name" value="FINGER DOMAIN PROTEIN, PUTATIVE (AFU_ORTHOLOGUE AFUA_6G09300)-RELATED"/>
    <property type="match status" value="1"/>
</dbReference>
<feature type="domain" description="C2H2-type" evidence="1">
    <location>
        <begin position="591"/>
        <end position="614"/>
    </location>
</feature>
<gene>
    <name evidence="2" type="ORF">ASPWEDRAFT_55547</name>
</gene>
<proteinExistence type="predicted"/>
<dbReference type="EMBL" id="KV878219">
    <property type="protein sequence ID" value="OJJ29631.1"/>
    <property type="molecule type" value="Genomic_DNA"/>
</dbReference>
<evidence type="ECO:0000313" key="2">
    <source>
        <dbReference type="EMBL" id="OJJ29631.1"/>
    </source>
</evidence>
<dbReference type="Pfam" id="PF11917">
    <property type="entry name" value="DUF3435"/>
    <property type="match status" value="1"/>
</dbReference>
<organism evidence="2 3">
    <name type="scientific">Aspergillus wentii DTO 134E9</name>
    <dbReference type="NCBI Taxonomy" id="1073089"/>
    <lineage>
        <taxon>Eukaryota</taxon>
        <taxon>Fungi</taxon>
        <taxon>Dikarya</taxon>
        <taxon>Ascomycota</taxon>
        <taxon>Pezizomycotina</taxon>
        <taxon>Eurotiomycetes</taxon>
        <taxon>Eurotiomycetidae</taxon>
        <taxon>Eurotiales</taxon>
        <taxon>Aspergillaceae</taxon>
        <taxon>Aspergillus</taxon>
        <taxon>Aspergillus subgen. Cremei</taxon>
    </lineage>
</organism>
<accession>A0A1L9R3Y2</accession>
<reference evidence="3" key="1">
    <citation type="journal article" date="2017" name="Genome Biol.">
        <title>Comparative genomics reveals high biological diversity and specific adaptations in the industrially and medically important fungal genus Aspergillus.</title>
        <authorList>
            <person name="de Vries R.P."/>
            <person name="Riley R."/>
            <person name="Wiebenga A."/>
            <person name="Aguilar-Osorio G."/>
            <person name="Amillis S."/>
            <person name="Uchima C.A."/>
            <person name="Anderluh G."/>
            <person name="Asadollahi M."/>
            <person name="Askin M."/>
            <person name="Barry K."/>
            <person name="Battaglia E."/>
            <person name="Bayram O."/>
            <person name="Benocci T."/>
            <person name="Braus-Stromeyer S.A."/>
            <person name="Caldana C."/>
            <person name="Canovas D."/>
            <person name="Cerqueira G.C."/>
            <person name="Chen F."/>
            <person name="Chen W."/>
            <person name="Choi C."/>
            <person name="Clum A."/>
            <person name="Dos Santos R.A."/>
            <person name="Damasio A.R."/>
            <person name="Diallinas G."/>
            <person name="Emri T."/>
            <person name="Fekete E."/>
            <person name="Flipphi M."/>
            <person name="Freyberg S."/>
            <person name="Gallo A."/>
            <person name="Gournas C."/>
            <person name="Habgood R."/>
            <person name="Hainaut M."/>
            <person name="Harispe M.L."/>
            <person name="Henrissat B."/>
            <person name="Hilden K.S."/>
            <person name="Hope R."/>
            <person name="Hossain A."/>
            <person name="Karabika E."/>
            <person name="Karaffa L."/>
            <person name="Karanyi Z."/>
            <person name="Krasevec N."/>
            <person name="Kuo A."/>
            <person name="Kusch H."/>
            <person name="LaButti K."/>
            <person name="Lagendijk E.L."/>
            <person name="Lapidus A."/>
            <person name="Levasseur A."/>
            <person name="Lindquist E."/>
            <person name="Lipzen A."/>
            <person name="Logrieco A.F."/>
            <person name="MacCabe A."/>
            <person name="Maekelae M.R."/>
            <person name="Malavazi I."/>
            <person name="Melin P."/>
            <person name="Meyer V."/>
            <person name="Mielnichuk N."/>
            <person name="Miskei M."/>
            <person name="Molnar A.P."/>
            <person name="Mule G."/>
            <person name="Ngan C.Y."/>
            <person name="Orejas M."/>
            <person name="Orosz E."/>
            <person name="Ouedraogo J.P."/>
            <person name="Overkamp K.M."/>
            <person name="Park H.-S."/>
            <person name="Perrone G."/>
            <person name="Piumi F."/>
            <person name="Punt P.J."/>
            <person name="Ram A.F."/>
            <person name="Ramon A."/>
            <person name="Rauscher S."/>
            <person name="Record E."/>
            <person name="Riano-Pachon D.M."/>
            <person name="Robert V."/>
            <person name="Roehrig J."/>
            <person name="Ruller R."/>
            <person name="Salamov A."/>
            <person name="Salih N.S."/>
            <person name="Samson R.A."/>
            <person name="Sandor E."/>
            <person name="Sanguinetti M."/>
            <person name="Schuetze T."/>
            <person name="Sepcic K."/>
            <person name="Shelest E."/>
            <person name="Sherlock G."/>
            <person name="Sophianopoulou V."/>
            <person name="Squina F.M."/>
            <person name="Sun H."/>
            <person name="Susca A."/>
            <person name="Todd R.B."/>
            <person name="Tsang A."/>
            <person name="Unkles S.E."/>
            <person name="van de Wiele N."/>
            <person name="van Rossen-Uffink D."/>
            <person name="Oliveira J.V."/>
            <person name="Vesth T.C."/>
            <person name="Visser J."/>
            <person name="Yu J.-H."/>
            <person name="Zhou M."/>
            <person name="Andersen M.R."/>
            <person name="Archer D.B."/>
            <person name="Baker S.E."/>
            <person name="Benoit I."/>
            <person name="Brakhage A.A."/>
            <person name="Braus G.H."/>
            <person name="Fischer R."/>
            <person name="Frisvad J.C."/>
            <person name="Goldman G.H."/>
            <person name="Houbraken J."/>
            <person name="Oakley B."/>
            <person name="Pocsi I."/>
            <person name="Scazzocchio C."/>
            <person name="Seiboth B."/>
            <person name="vanKuyk P.A."/>
            <person name="Wortman J."/>
            <person name="Dyer P.S."/>
            <person name="Grigoriev I.V."/>
        </authorList>
    </citation>
    <scope>NUCLEOTIDE SEQUENCE [LARGE SCALE GENOMIC DNA]</scope>
    <source>
        <strain evidence="3">DTO 134E9</strain>
    </source>
</reference>
<dbReference type="InterPro" id="IPR021842">
    <property type="entry name" value="DUF3435"/>
</dbReference>
<dbReference type="STRING" id="1073089.A0A1L9R3Y2"/>
<dbReference type="OrthoDB" id="3544487at2759"/>
<evidence type="ECO:0000259" key="1">
    <source>
        <dbReference type="PROSITE" id="PS00028"/>
    </source>
</evidence>
<dbReference type="RefSeq" id="XP_040683308.1">
    <property type="nucleotide sequence ID" value="XM_040838228.1"/>
</dbReference>